<dbReference type="InterPro" id="IPR010982">
    <property type="entry name" value="Lambda_DNA-bd_dom_sf"/>
</dbReference>
<dbReference type="GO" id="GO:0003677">
    <property type="term" value="F:DNA binding"/>
    <property type="evidence" value="ECO:0007669"/>
    <property type="project" value="UniProtKB-KW"/>
</dbReference>
<dbReference type="InterPro" id="IPR011051">
    <property type="entry name" value="RmlC_Cupin_sf"/>
</dbReference>
<dbReference type="Gene3D" id="2.60.120.10">
    <property type="entry name" value="Jelly Rolls"/>
    <property type="match status" value="1"/>
</dbReference>
<keyword evidence="1" id="KW-0238">DNA-binding</keyword>
<dbReference type="SMART" id="SM00530">
    <property type="entry name" value="HTH_XRE"/>
    <property type="match status" value="1"/>
</dbReference>
<dbReference type="GO" id="GO:0005829">
    <property type="term" value="C:cytosol"/>
    <property type="evidence" value="ECO:0007669"/>
    <property type="project" value="TreeGrafter"/>
</dbReference>
<dbReference type="GO" id="GO:0003700">
    <property type="term" value="F:DNA-binding transcription factor activity"/>
    <property type="evidence" value="ECO:0007669"/>
    <property type="project" value="TreeGrafter"/>
</dbReference>
<dbReference type="SUPFAM" id="SSF47413">
    <property type="entry name" value="lambda repressor-like DNA-binding domains"/>
    <property type="match status" value="1"/>
</dbReference>
<dbReference type="OrthoDB" id="9814553at2"/>
<gene>
    <name evidence="3" type="ORF">SAMN02745120_0254</name>
</gene>
<evidence type="ECO:0000256" key="1">
    <source>
        <dbReference type="ARBA" id="ARBA00023125"/>
    </source>
</evidence>
<evidence type="ECO:0000259" key="2">
    <source>
        <dbReference type="PROSITE" id="PS50943"/>
    </source>
</evidence>
<dbReference type="PROSITE" id="PS50943">
    <property type="entry name" value="HTH_CROC1"/>
    <property type="match status" value="1"/>
</dbReference>
<dbReference type="InterPro" id="IPR014710">
    <property type="entry name" value="RmlC-like_jellyroll"/>
</dbReference>
<dbReference type="Pfam" id="PF01381">
    <property type="entry name" value="HTH_3"/>
    <property type="match status" value="1"/>
</dbReference>
<dbReference type="PANTHER" id="PTHR46797:SF2">
    <property type="entry name" value="TRANSCRIPTIONAL REGULATOR"/>
    <property type="match status" value="1"/>
</dbReference>
<dbReference type="InterPro" id="IPR001387">
    <property type="entry name" value="Cro/C1-type_HTH"/>
</dbReference>
<sequence length="179" mass="20478">MVIGEKIKRLRILNNLTQEELALRCDLTKGFISKLERDLTSPSIATLVDILEALGTDLKDFFNESSNNKIVFGKEDIYDAYYEHNKSKIHWLIPNSQKNSMEPILIEIEPEGISELDRPHPGEEFGYVLKGSIILVVGNKKYKVKKGESFYFTPDKEHYIINNSTTNAEIIWVSTPPSF</sequence>
<dbReference type="SUPFAM" id="SSF51182">
    <property type="entry name" value="RmlC-like cupins"/>
    <property type="match status" value="1"/>
</dbReference>
<evidence type="ECO:0000313" key="3">
    <source>
        <dbReference type="EMBL" id="SKB25137.1"/>
    </source>
</evidence>
<dbReference type="InterPro" id="IPR050807">
    <property type="entry name" value="TransReg_Diox_bact_type"/>
</dbReference>
<reference evidence="4" key="1">
    <citation type="submission" date="2017-02" db="EMBL/GenBank/DDBJ databases">
        <authorList>
            <person name="Varghese N."/>
            <person name="Submissions S."/>
        </authorList>
    </citation>
    <scope>NUCLEOTIDE SEQUENCE [LARGE SCALE GENOMIC DNA]</scope>
    <source>
        <strain evidence="4">ATCC 35199</strain>
    </source>
</reference>
<evidence type="ECO:0000313" key="4">
    <source>
        <dbReference type="Proteomes" id="UP000243406"/>
    </source>
</evidence>
<organism evidence="3 4">
    <name type="scientific">Acetoanaerobium noterae</name>
    <dbReference type="NCBI Taxonomy" id="745369"/>
    <lineage>
        <taxon>Bacteria</taxon>
        <taxon>Bacillati</taxon>
        <taxon>Bacillota</taxon>
        <taxon>Clostridia</taxon>
        <taxon>Peptostreptococcales</taxon>
        <taxon>Filifactoraceae</taxon>
        <taxon>Acetoanaerobium</taxon>
    </lineage>
</organism>
<dbReference type="Pfam" id="PF07883">
    <property type="entry name" value="Cupin_2"/>
    <property type="match status" value="1"/>
</dbReference>
<keyword evidence="4" id="KW-1185">Reference proteome</keyword>
<dbReference type="InterPro" id="IPR013096">
    <property type="entry name" value="Cupin_2"/>
</dbReference>
<dbReference type="RefSeq" id="WP_013361691.1">
    <property type="nucleotide sequence ID" value="NZ_CP154629.1"/>
</dbReference>
<name>A0A1T4ZRE0_9FIRM</name>
<dbReference type="EMBL" id="FUYN01000001">
    <property type="protein sequence ID" value="SKB25137.1"/>
    <property type="molecule type" value="Genomic_DNA"/>
</dbReference>
<dbReference type="AlphaFoldDB" id="A0A1T4ZRE0"/>
<accession>A0A1T4ZRE0</accession>
<dbReference type="CDD" id="cd02209">
    <property type="entry name" value="cupin_XRE_C"/>
    <property type="match status" value="1"/>
</dbReference>
<feature type="domain" description="HTH cro/C1-type" evidence="2">
    <location>
        <begin position="7"/>
        <end position="61"/>
    </location>
</feature>
<dbReference type="PANTHER" id="PTHR46797">
    <property type="entry name" value="HTH-TYPE TRANSCRIPTIONAL REGULATOR"/>
    <property type="match status" value="1"/>
</dbReference>
<dbReference type="Gene3D" id="1.10.260.40">
    <property type="entry name" value="lambda repressor-like DNA-binding domains"/>
    <property type="match status" value="1"/>
</dbReference>
<dbReference type="CDD" id="cd00093">
    <property type="entry name" value="HTH_XRE"/>
    <property type="match status" value="1"/>
</dbReference>
<proteinExistence type="predicted"/>
<dbReference type="Proteomes" id="UP000243406">
    <property type="component" value="Unassembled WGS sequence"/>
</dbReference>
<protein>
    <submittedName>
        <fullName evidence="3">Transcriptional regulator, XRE family with cupin sensor</fullName>
    </submittedName>
</protein>